<name>A0A0A8ZW66_ARUDO</name>
<dbReference type="EMBL" id="GBRH01255917">
    <property type="protein sequence ID" value="JAD41978.1"/>
    <property type="molecule type" value="Transcribed_RNA"/>
</dbReference>
<sequence>MTLVFLSRDLIFSSSFL</sequence>
<accession>A0A0A8ZW66</accession>
<reference evidence="1" key="2">
    <citation type="journal article" date="2015" name="Data Brief">
        <title>Shoot transcriptome of the giant reed, Arundo donax.</title>
        <authorList>
            <person name="Barrero R.A."/>
            <person name="Guerrero F.D."/>
            <person name="Moolhuijzen P."/>
            <person name="Goolsby J.A."/>
            <person name="Tidwell J."/>
            <person name="Bellgard S.E."/>
            <person name="Bellgard M.I."/>
        </authorList>
    </citation>
    <scope>NUCLEOTIDE SEQUENCE</scope>
    <source>
        <tissue evidence="1">Shoot tissue taken approximately 20 cm above the soil surface</tissue>
    </source>
</reference>
<reference evidence="1" key="1">
    <citation type="submission" date="2014-09" db="EMBL/GenBank/DDBJ databases">
        <authorList>
            <person name="Magalhaes I.L.F."/>
            <person name="Oliveira U."/>
            <person name="Santos F.R."/>
            <person name="Vidigal T.H.D.A."/>
            <person name="Brescovit A.D."/>
            <person name="Santos A.J."/>
        </authorList>
    </citation>
    <scope>NUCLEOTIDE SEQUENCE</scope>
    <source>
        <tissue evidence="1">Shoot tissue taken approximately 20 cm above the soil surface</tissue>
    </source>
</reference>
<evidence type="ECO:0000313" key="1">
    <source>
        <dbReference type="EMBL" id="JAD41978.1"/>
    </source>
</evidence>
<protein>
    <submittedName>
        <fullName evidence="1">Uncharacterized protein</fullName>
    </submittedName>
</protein>
<proteinExistence type="predicted"/>
<organism evidence="1">
    <name type="scientific">Arundo donax</name>
    <name type="common">Giant reed</name>
    <name type="synonym">Donax arundinaceus</name>
    <dbReference type="NCBI Taxonomy" id="35708"/>
    <lineage>
        <taxon>Eukaryota</taxon>
        <taxon>Viridiplantae</taxon>
        <taxon>Streptophyta</taxon>
        <taxon>Embryophyta</taxon>
        <taxon>Tracheophyta</taxon>
        <taxon>Spermatophyta</taxon>
        <taxon>Magnoliopsida</taxon>
        <taxon>Liliopsida</taxon>
        <taxon>Poales</taxon>
        <taxon>Poaceae</taxon>
        <taxon>PACMAD clade</taxon>
        <taxon>Arundinoideae</taxon>
        <taxon>Arundineae</taxon>
        <taxon>Arundo</taxon>
    </lineage>
</organism>
<dbReference type="AlphaFoldDB" id="A0A0A8ZW66"/>